<keyword evidence="5" id="KW-1185">Reference proteome</keyword>
<dbReference type="GO" id="GO:0006629">
    <property type="term" value="P:lipid metabolic process"/>
    <property type="evidence" value="ECO:0007669"/>
    <property type="project" value="InterPro"/>
</dbReference>
<dbReference type="SMART" id="SM00741">
    <property type="entry name" value="SapB"/>
    <property type="match status" value="2"/>
</dbReference>
<feature type="signal peptide" evidence="2">
    <location>
        <begin position="1"/>
        <end position="20"/>
    </location>
</feature>
<dbReference type="PROSITE" id="PS50015">
    <property type="entry name" value="SAP_B"/>
    <property type="match status" value="2"/>
</dbReference>
<evidence type="ECO:0000259" key="3">
    <source>
        <dbReference type="PROSITE" id="PS50015"/>
    </source>
</evidence>
<keyword evidence="1" id="KW-1015">Disulfide bond</keyword>
<evidence type="ECO:0000256" key="1">
    <source>
        <dbReference type="ARBA" id="ARBA00023157"/>
    </source>
</evidence>
<evidence type="ECO:0000313" key="4">
    <source>
        <dbReference type="EMBL" id="WZN64105.1"/>
    </source>
</evidence>
<dbReference type="InterPro" id="IPR051428">
    <property type="entry name" value="Sphingo_Act-Surfact_Prot"/>
</dbReference>
<dbReference type="EMBL" id="CP151509">
    <property type="protein sequence ID" value="WZN64105.1"/>
    <property type="molecule type" value="Genomic_DNA"/>
</dbReference>
<organism evidence="4 5">
    <name type="scientific">Chloropicon roscoffensis</name>
    <dbReference type="NCBI Taxonomy" id="1461544"/>
    <lineage>
        <taxon>Eukaryota</taxon>
        <taxon>Viridiplantae</taxon>
        <taxon>Chlorophyta</taxon>
        <taxon>Chloropicophyceae</taxon>
        <taxon>Chloropicales</taxon>
        <taxon>Chloropicaceae</taxon>
        <taxon>Chloropicon</taxon>
    </lineage>
</organism>
<dbReference type="Proteomes" id="UP001472866">
    <property type="component" value="Chromosome 09"/>
</dbReference>
<accession>A0AAX4PCM7</accession>
<dbReference type="Pfam" id="PF05184">
    <property type="entry name" value="SapB_1"/>
    <property type="match status" value="2"/>
</dbReference>
<evidence type="ECO:0000256" key="2">
    <source>
        <dbReference type="SAM" id="SignalP"/>
    </source>
</evidence>
<proteinExistence type="predicted"/>
<feature type="chain" id="PRO_5043433175" description="Saposin B-type domain-containing protein" evidence="2">
    <location>
        <begin position="21"/>
        <end position="215"/>
    </location>
</feature>
<sequence>MARFALCAAVVVAALCTVSAVRDPVALKPVVAPAPEGNAVMCELCDYASQWAESYLKANGTEEKVTKFVVNDVCPKLPADISGLCESYAPMGLSYLFQVVENELDSGKLCAPLCGSSLDGKVIGLPAPFKTDDESPLKDTCGICEKAASKVHDFLSQPGEIDKIINFVEEVCDLVPSDDHDKCVSTITGFGPMVLNYIVGLTANPQQACQEISLC</sequence>
<gene>
    <name evidence="4" type="ORF">HKI87_09g56590</name>
</gene>
<dbReference type="InterPro" id="IPR007856">
    <property type="entry name" value="SapB_1"/>
</dbReference>
<dbReference type="Gene3D" id="1.10.225.10">
    <property type="entry name" value="Saposin-like"/>
    <property type="match status" value="2"/>
</dbReference>
<keyword evidence="2" id="KW-0732">Signal</keyword>
<feature type="domain" description="Saposin B-type" evidence="3">
    <location>
        <begin position="137"/>
        <end position="215"/>
    </location>
</feature>
<evidence type="ECO:0000313" key="5">
    <source>
        <dbReference type="Proteomes" id="UP001472866"/>
    </source>
</evidence>
<dbReference type="SUPFAM" id="SSF47862">
    <property type="entry name" value="Saposin"/>
    <property type="match status" value="2"/>
</dbReference>
<protein>
    <recommendedName>
        <fullName evidence="3">Saposin B-type domain-containing protein</fullName>
    </recommendedName>
</protein>
<dbReference type="InterPro" id="IPR008139">
    <property type="entry name" value="SaposinB_dom"/>
</dbReference>
<reference evidence="4 5" key="1">
    <citation type="submission" date="2024-03" db="EMBL/GenBank/DDBJ databases">
        <title>Complete genome sequence of the green alga Chloropicon roscoffensis RCC1871.</title>
        <authorList>
            <person name="Lemieux C."/>
            <person name="Pombert J.-F."/>
            <person name="Otis C."/>
            <person name="Turmel M."/>
        </authorList>
    </citation>
    <scope>NUCLEOTIDE SEQUENCE [LARGE SCALE GENOMIC DNA]</scope>
    <source>
        <strain evidence="4 5">RCC1871</strain>
    </source>
</reference>
<name>A0AAX4PCM7_9CHLO</name>
<dbReference type="PANTHER" id="PTHR11480">
    <property type="entry name" value="SAPOSIN-RELATED"/>
    <property type="match status" value="1"/>
</dbReference>
<dbReference type="AlphaFoldDB" id="A0AAX4PCM7"/>
<feature type="domain" description="Saposin B-type" evidence="3">
    <location>
        <begin position="38"/>
        <end position="120"/>
    </location>
</feature>
<dbReference type="InterPro" id="IPR011001">
    <property type="entry name" value="Saposin-like"/>
</dbReference>